<protein>
    <submittedName>
        <fullName evidence="11">Phosphoglucomutase</fullName>
    </submittedName>
</protein>
<dbReference type="PRINTS" id="PR00509">
    <property type="entry name" value="PGMPMM"/>
</dbReference>
<keyword evidence="5" id="KW-0460">Magnesium</keyword>
<comment type="cofactor">
    <cofactor evidence="1">
        <name>Mg(2+)</name>
        <dbReference type="ChEBI" id="CHEBI:18420"/>
    </cofactor>
</comment>
<evidence type="ECO:0000256" key="5">
    <source>
        <dbReference type="ARBA" id="ARBA00022842"/>
    </source>
</evidence>
<keyword evidence="6" id="KW-0413">Isomerase</keyword>
<keyword evidence="4" id="KW-0479">Metal-binding</keyword>
<dbReference type="InterPro" id="IPR005844">
    <property type="entry name" value="A-D-PHexomutase_a/b/a-I"/>
</dbReference>
<proteinExistence type="inferred from homology"/>
<organism evidence="11 12">
    <name type="scientific">Paratractidigestivibacter faecalis</name>
    <dbReference type="NCBI Taxonomy" id="2292441"/>
    <lineage>
        <taxon>Bacteria</taxon>
        <taxon>Bacillati</taxon>
        <taxon>Actinomycetota</taxon>
        <taxon>Coriobacteriia</taxon>
        <taxon>Coriobacteriales</taxon>
        <taxon>Atopobiaceae</taxon>
        <taxon>Paratractidigestivibacter</taxon>
    </lineage>
</organism>
<keyword evidence="3" id="KW-0597">Phosphoprotein</keyword>
<dbReference type="Gene3D" id="3.30.310.50">
    <property type="entry name" value="Alpha-D-phosphohexomutase, C-terminal domain"/>
    <property type="match status" value="1"/>
</dbReference>
<dbReference type="SUPFAM" id="SSF55957">
    <property type="entry name" value="Phosphoglucomutase, C-terminal domain"/>
    <property type="match status" value="1"/>
</dbReference>
<comment type="caution">
    <text evidence="11">The sequence shown here is derived from an EMBL/GenBank/DDBJ whole genome shotgun (WGS) entry which is preliminary data.</text>
</comment>
<gene>
    <name evidence="11" type="ORF">AAAT05_09065</name>
</gene>
<dbReference type="RefSeq" id="WP_349183173.1">
    <property type="nucleotide sequence ID" value="NZ_JBBNGS010000021.1"/>
</dbReference>
<dbReference type="InterPro" id="IPR005845">
    <property type="entry name" value="A-D-PHexomutase_a/b/a-II"/>
</dbReference>
<dbReference type="EMBL" id="JBBNGS010000021">
    <property type="protein sequence ID" value="MEQ2638485.1"/>
    <property type="molecule type" value="Genomic_DNA"/>
</dbReference>
<evidence type="ECO:0000256" key="6">
    <source>
        <dbReference type="ARBA" id="ARBA00023235"/>
    </source>
</evidence>
<dbReference type="InterPro" id="IPR005841">
    <property type="entry name" value="Alpha-D-phosphohexomutase_SF"/>
</dbReference>
<dbReference type="InterPro" id="IPR005843">
    <property type="entry name" value="A-D-PHexomutase_C"/>
</dbReference>
<accession>A0ABV1IHV6</accession>
<dbReference type="PANTHER" id="PTHR43771:SF2">
    <property type="entry name" value="PHOSPHOMANNOMUTASE_PHOSPHOGLUCOMUTASE"/>
    <property type="match status" value="1"/>
</dbReference>
<dbReference type="Gene3D" id="3.40.120.10">
    <property type="entry name" value="Alpha-D-Glucose-1,6-Bisphosphate, subunit A, domain 3"/>
    <property type="match status" value="3"/>
</dbReference>
<evidence type="ECO:0000313" key="12">
    <source>
        <dbReference type="Proteomes" id="UP001478817"/>
    </source>
</evidence>
<feature type="domain" description="Alpha-D-phosphohexomutase alpha/beta/alpha" evidence="8">
    <location>
        <begin position="9"/>
        <end position="144"/>
    </location>
</feature>
<reference evidence="11 12" key="1">
    <citation type="submission" date="2024-04" db="EMBL/GenBank/DDBJ databases">
        <title>Human intestinal bacterial collection.</title>
        <authorList>
            <person name="Pauvert C."/>
            <person name="Hitch T.C.A."/>
            <person name="Clavel T."/>
        </authorList>
    </citation>
    <scope>NUCLEOTIDE SEQUENCE [LARGE SCALE GENOMIC DNA]</scope>
    <source>
        <strain evidence="11 12">CLA-AA-H197</strain>
    </source>
</reference>
<evidence type="ECO:0000259" key="8">
    <source>
        <dbReference type="Pfam" id="PF02878"/>
    </source>
</evidence>
<dbReference type="Proteomes" id="UP001478817">
    <property type="component" value="Unassembled WGS sequence"/>
</dbReference>
<feature type="domain" description="Alpha-D-phosphohexomutase alpha/beta/alpha" evidence="9">
    <location>
        <begin position="159"/>
        <end position="257"/>
    </location>
</feature>
<feature type="domain" description="Alpha-D-phosphohexomutase C-terminal" evidence="7">
    <location>
        <begin position="423"/>
        <end position="457"/>
    </location>
</feature>
<evidence type="ECO:0000256" key="1">
    <source>
        <dbReference type="ARBA" id="ARBA00001946"/>
    </source>
</evidence>
<sequence>MERTTPIIRFGNDGWHARFDEGFDSQNVIRVADALGLLWADAAPDSGGSVYVGFDTRHRSEEFAREVAGAIASYGLAVKVSSSPCPTPVVGWNCAHDPKALGGVVITSSERSCEYGGLIVRGADGGACPREFLDKVEQEIFQQASTEAGPFEVADLTSPYVKALAEFVGEPVIRPLKVVVDPMYGSATGVLADLVRSLGHEVIEIHAEKLEDFDGIHPDPKDPWADACEQAVVATGADLGILVDGDGDRAAAVDEYGNILAVRELTPLLLSYMGGELGMRGRVVTTLTCSASVELEARRLGFEYTSVPVGFGRIYRELQEGDVLLGAEEYGGISIPAHLKERDGLLVSLLLIQMVSKSGLTLRELVNKLDAEIGSRRYIRRDVRLEPALTQAFRNVLPGLNPQEIAGRVPVEVSHADGLRLQFDDDSWVLMRPSRTDSVVRVYAEAPTARERDELLESACSIARGG</sequence>
<evidence type="ECO:0000256" key="2">
    <source>
        <dbReference type="ARBA" id="ARBA00010231"/>
    </source>
</evidence>
<evidence type="ECO:0000256" key="4">
    <source>
        <dbReference type="ARBA" id="ARBA00022723"/>
    </source>
</evidence>
<dbReference type="Pfam" id="PF00408">
    <property type="entry name" value="PGM_PMM_IV"/>
    <property type="match status" value="1"/>
</dbReference>
<evidence type="ECO:0000259" key="10">
    <source>
        <dbReference type="Pfam" id="PF02880"/>
    </source>
</evidence>
<dbReference type="SUPFAM" id="SSF53738">
    <property type="entry name" value="Phosphoglucomutase, first 3 domains"/>
    <property type="match status" value="3"/>
</dbReference>
<name>A0ABV1IHV6_9ACTN</name>
<evidence type="ECO:0000313" key="11">
    <source>
        <dbReference type="EMBL" id="MEQ2638485.1"/>
    </source>
</evidence>
<dbReference type="InterPro" id="IPR016055">
    <property type="entry name" value="A-D-PHexomutase_a/b/a-I/II/III"/>
</dbReference>
<dbReference type="InterPro" id="IPR005846">
    <property type="entry name" value="A-D-PHexomutase_a/b/a-III"/>
</dbReference>
<evidence type="ECO:0000259" key="7">
    <source>
        <dbReference type="Pfam" id="PF00408"/>
    </source>
</evidence>
<dbReference type="Pfam" id="PF02879">
    <property type="entry name" value="PGM_PMM_II"/>
    <property type="match status" value="1"/>
</dbReference>
<evidence type="ECO:0000259" key="9">
    <source>
        <dbReference type="Pfam" id="PF02879"/>
    </source>
</evidence>
<dbReference type="InterPro" id="IPR036900">
    <property type="entry name" value="A-D-PHexomutase_C_sf"/>
</dbReference>
<evidence type="ECO:0000256" key="3">
    <source>
        <dbReference type="ARBA" id="ARBA00022553"/>
    </source>
</evidence>
<dbReference type="Pfam" id="PF02878">
    <property type="entry name" value="PGM_PMM_I"/>
    <property type="match status" value="1"/>
</dbReference>
<feature type="domain" description="Alpha-D-phosphohexomutase alpha/beta/alpha" evidence="10">
    <location>
        <begin position="269"/>
        <end position="368"/>
    </location>
</feature>
<comment type="similarity">
    <text evidence="2">Belongs to the phosphohexose mutase family.</text>
</comment>
<dbReference type="PANTHER" id="PTHR43771">
    <property type="entry name" value="PHOSPHOMANNOMUTASE"/>
    <property type="match status" value="1"/>
</dbReference>
<keyword evidence="12" id="KW-1185">Reference proteome</keyword>
<dbReference type="Pfam" id="PF02880">
    <property type="entry name" value="PGM_PMM_III"/>
    <property type="match status" value="1"/>
</dbReference>